<organism evidence="1 2">
    <name type="scientific">Candidatus Electrothrix marina</name>
    <dbReference type="NCBI Taxonomy" id="1859130"/>
    <lineage>
        <taxon>Bacteria</taxon>
        <taxon>Pseudomonadati</taxon>
        <taxon>Thermodesulfobacteriota</taxon>
        <taxon>Desulfobulbia</taxon>
        <taxon>Desulfobulbales</taxon>
        <taxon>Desulfobulbaceae</taxon>
        <taxon>Candidatus Electrothrix</taxon>
    </lineage>
</organism>
<proteinExistence type="predicted"/>
<gene>
    <name evidence="1" type="ORF">VT99_13502</name>
</gene>
<evidence type="ECO:0000313" key="2">
    <source>
        <dbReference type="Proteomes" id="UP000286862"/>
    </source>
</evidence>
<reference evidence="1 2" key="1">
    <citation type="submission" date="2017-01" db="EMBL/GenBank/DDBJ databases">
        <title>The cable genome- insights into the physiology and evolution of filamentous bacteria capable of sulfide oxidation via long distance electron transfer.</title>
        <authorList>
            <person name="Schreiber L."/>
            <person name="Bjerg J.T."/>
            <person name="Boggild A."/>
            <person name="Van De Vossenberg J."/>
            <person name="Meysman F."/>
            <person name="Nielsen L.P."/>
            <person name="Schramm A."/>
            <person name="Kjeldsen K.U."/>
        </authorList>
    </citation>
    <scope>NUCLEOTIDE SEQUENCE [LARGE SCALE GENOMIC DNA]</scope>
    <source>
        <strain evidence="1">A2</strain>
    </source>
</reference>
<evidence type="ECO:0000313" key="1">
    <source>
        <dbReference type="EMBL" id="RWX43962.1"/>
    </source>
</evidence>
<sequence length="87" mass="9829">MTTLPAAARQAEVPGATFRSKRILRCLLCLKGEGSSAALRHFYFLRFTDGAQTLIYFSLIARSPQGICANKKFHWTNSILFLFFIVK</sequence>
<protein>
    <submittedName>
        <fullName evidence="1">Uncharacterized protein</fullName>
    </submittedName>
</protein>
<name>A0A3S4T6A8_9BACT</name>
<dbReference type="Proteomes" id="UP000286862">
    <property type="component" value="Unassembled WGS sequence"/>
</dbReference>
<comment type="caution">
    <text evidence="1">The sequence shown here is derived from an EMBL/GenBank/DDBJ whole genome shotgun (WGS) entry which is preliminary data.</text>
</comment>
<accession>A0A3S4T6A8</accession>
<dbReference type="EMBL" id="MTKQ01000350">
    <property type="protein sequence ID" value="RWX43962.1"/>
    <property type="molecule type" value="Genomic_DNA"/>
</dbReference>
<dbReference type="AlphaFoldDB" id="A0A3S4T6A8"/>